<feature type="compositionally biased region" description="Polar residues" evidence="1">
    <location>
        <begin position="402"/>
        <end position="412"/>
    </location>
</feature>
<accession>A0A438IQZ3</accession>
<feature type="domain" description="JAB1/MPN/MOV34 metalloenzyme" evidence="3">
    <location>
        <begin position="413"/>
        <end position="471"/>
    </location>
</feature>
<dbReference type="EMBL" id="QGNW01000089">
    <property type="protein sequence ID" value="RVW99140.1"/>
    <property type="molecule type" value="Genomic_DNA"/>
</dbReference>
<dbReference type="Gene3D" id="1.20.58.80">
    <property type="entry name" value="Phosphotransferase system, lactose/cellobiose-type IIA subunit"/>
    <property type="match status" value="1"/>
</dbReference>
<evidence type="ECO:0000313" key="5">
    <source>
        <dbReference type="Proteomes" id="UP000288805"/>
    </source>
</evidence>
<reference evidence="4 5" key="1">
    <citation type="journal article" date="2018" name="PLoS Genet.">
        <title>Population sequencing reveals clonal diversity and ancestral inbreeding in the grapevine cultivar Chardonnay.</title>
        <authorList>
            <person name="Roach M.J."/>
            <person name="Johnson D.L."/>
            <person name="Bohlmann J."/>
            <person name="van Vuuren H.J."/>
            <person name="Jones S.J."/>
            <person name="Pretorius I.S."/>
            <person name="Schmidt S.A."/>
            <person name="Borneman A.R."/>
        </authorList>
    </citation>
    <scope>NUCLEOTIDE SEQUENCE [LARGE SCALE GENOMIC DNA]</scope>
    <source>
        <strain evidence="5">cv. Chardonnay</strain>
        <tissue evidence="4">Leaf</tissue>
    </source>
</reference>
<keyword evidence="2" id="KW-0472">Membrane</keyword>
<gene>
    <name evidence="4" type="primary">AMSH3_3</name>
    <name evidence="4" type="ORF">CK203_018932</name>
</gene>
<feature type="region of interest" description="Disordered" evidence="1">
    <location>
        <begin position="390"/>
        <end position="412"/>
    </location>
</feature>
<dbReference type="PANTHER" id="PTHR12947">
    <property type="entry name" value="AMSH-LIKE PROTEASE"/>
    <property type="match status" value="1"/>
</dbReference>
<evidence type="ECO:0000256" key="1">
    <source>
        <dbReference type="SAM" id="MobiDB-lite"/>
    </source>
</evidence>
<dbReference type="PANTHER" id="PTHR12947:SF18">
    <property type="entry name" value="AMSH-LIKE UBIQUITIN THIOESTERASE 3"/>
    <property type="match status" value="1"/>
</dbReference>
<feature type="transmembrane region" description="Helical" evidence="2">
    <location>
        <begin position="112"/>
        <end position="133"/>
    </location>
</feature>
<evidence type="ECO:0000313" key="4">
    <source>
        <dbReference type="EMBL" id="RVW99140.1"/>
    </source>
</evidence>
<comment type="caution">
    <text evidence="4">The sequence shown here is derived from an EMBL/GenBank/DDBJ whole genome shotgun (WGS) entry which is preliminary data.</text>
</comment>
<name>A0A438IQZ3_VITVI</name>
<dbReference type="AlphaFoldDB" id="A0A438IQZ3"/>
<dbReference type="Gene3D" id="3.40.140.10">
    <property type="entry name" value="Cytidine Deaminase, domain 2"/>
    <property type="match status" value="1"/>
</dbReference>
<dbReference type="Proteomes" id="UP000288805">
    <property type="component" value="Unassembled WGS sequence"/>
</dbReference>
<proteinExistence type="predicted"/>
<evidence type="ECO:0000256" key="2">
    <source>
        <dbReference type="SAM" id="Phobius"/>
    </source>
</evidence>
<keyword evidence="2" id="KW-0812">Transmembrane</keyword>
<feature type="transmembrane region" description="Helical" evidence="2">
    <location>
        <begin position="39"/>
        <end position="60"/>
    </location>
</feature>
<evidence type="ECO:0000259" key="3">
    <source>
        <dbReference type="Pfam" id="PF01398"/>
    </source>
</evidence>
<dbReference type="Pfam" id="PF01398">
    <property type="entry name" value="JAB"/>
    <property type="match status" value="1"/>
</dbReference>
<keyword evidence="2" id="KW-1133">Transmembrane helix</keyword>
<dbReference type="GO" id="GO:0008237">
    <property type="term" value="F:metallopeptidase activity"/>
    <property type="evidence" value="ECO:0007669"/>
    <property type="project" value="InterPro"/>
</dbReference>
<sequence length="472" mass="53934">MKPLERPFNVNSITRRVDVDDRIPLRYYYRIADNLIKQVQIISVLELVMIHLFSFYLFLVGELRVVIPPRLINFVKDNTFKDSGCNIPLEVFMHPTTKIASVYREEKNLIDLYIILLRFSSINFISLIFFLIFPSLLSETIPFHRDYQVLLPKERAIYRKKLLAVLDELESLKPEFQRQVNELNKAHTVSQQQQIDGLERTPYDSEISSQWPPVNKKPFPSFDNKQAVSRAPQISWKYKNDHTQVLSSNPMQVDKQFQKLSLSLPLPKKETLSRHSFLGPNGLRGQWLGPSAEIKIQYPSNTDLTSTENLGTSQDEQYDLATIKDSDLGGDRSPMESVLSLDDGRWLCPSEESPQFTIEGRDDNFPLGNIRQPFPPPVLAQIQQDCHPIPPSKVADPRPGPATSQHGMPSSNSYQHLHIPVSMMEDFLRLALANTKKNLETCGVLAGSLKNRVFHITTLIIPKQESTSDSVR</sequence>
<organism evidence="4 5">
    <name type="scientific">Vitis vinifera</name>
    <name type="common">Grape</name>
    <dbReference type="NCBI Taxonomy" id="29760"/>
    <lineage>
        <taxon>Eukaryota</taxon>
        <taxon>Viridiplantae</taxon>
        <taxon>Streptophyta</taxon>
        <taxon>Embryophyta</taxon>
        <taxon>Tracheophyta</taxon>
        <taxon>Spermatophyta</taxon>
        <taxon>Magnoliopsida</taxon>
        <taxon>eudicotyledons</taxon>
        <taxon>Gunneridae</taxon>
        <taxon>Pentapetalae</taxon>
        <taxon>rosids</taxon>
        <taxon>Vitales</taxon>
        <taxon>Vitaceae</taxon>
        <taxon>Viteae</taxon>
        <taxon>Vitis</taxon>
    </lineage>
</organism>
<protein>
    <submittedName>
        <fullName evidence="4">AMSH-like ubiquitin thioesterase 3</fullName>
    </submittedName>
</protein>
<dbReference type="InterPro" id="IPR000555">
    <property type="entry name" value="JAMM/MPN+_dom"/>
</dbReference>